<proteinExistence type="inferred from homology"/>
<sequence length="455" mass="53312">MTMERMKHLLPNDRMKVIQQEVFFTDADSVLTLLYQPLIGREAVALFQFLKEEAAKQASDASASHHYVMTMLNMDLDEFYEARKRLEAIGLLKTYKESLSYTTFYYLLQPPFSAKGFFADSMYAVLLEHQVGQDVANQLKRKLIQPKKLPDSVQQLTTSFDEVFTTVAPKEEAEGPTVKQEEQFEESSLPVDWLKKMLSQQQLQPETILTQSNLIFMEKMIKIYDVNFLELEKAVMWAVTEASTLDRKEFHAMCKDIYYKKHGTVPPRLYRQNEQSTEKPPINKNKSTNTSNQSENLSKKDKLIHHFETITHRQLLEDQSSSGVASMKEIDMITEMMETHGLEQPVMNVLVDYVLKRNQNKLAKNYLETIAAHWSREKITTAEQAMDIAKREHHMYQKWQQKKQTQTKKSNEVLPKWFKEQKESKKKQPVKQEKSAEELEKDRQELEQFIKSFQK</sequence>
<dbReference type="OrthoDB" id="2082007at2"/>
<name>A0A556PQ04_9BACI</name>
<evidence type="ECO:0000259" key="4">
    <source>
        <dbReference type="Pfam" id="PF25888"/>
    </source>
</evidence>
<reference evidence="5 6" key="1">
    <citation type="submission" date="2019-07" db="EMBL/GenBank/DDBJ databases">
        <title>Allobacillus sp. nov. SKP isolated from shrimp paste of Euphausiacea.</title>
        <authorList>
            <person name="Kanchanasin P."/>
            <person name="Tanasupawat S."/>
            <person name="Shi W."/>
            <person name="Wu L."/>
            <person name="Ma J."/>
        </authorList>
    </citation>
    <scope>NUCLEOTIDE SEQUENCE [LARGE SCALE GENOMIC DNA]</scope>
    <source>
        <strain evidence="5 6">SKP4-8</strain>
    </source>
</reference>
<feature type="region of interest" description="Disordered" evidence="2">
    <location>
        <begin position="418"/>
        <end position="441"/>
    </location>
</feature>
<feature type="compositionally biased region" description="Low complexity" evidence="2">
    <location>
        <begin position="283"/>
        <end position="292"/>
    </location>
</feature>
<dbReference type="InterPro" id="IPR006343">
    <property type="entry name" value="DnaB/C_C"/>
</dbReference>
<dbReference type="Proteomes" id="UP000316425">
    <property type="component" value="Unassembled WGS sequence"/>
</dbReference>
<feature type="compositionally biased region" description="Basic and acidic residues" evidence="2">
    <location>
        <begin position="430"/>
        <end position="441"/>
    </location>
</feature>
<protein>
    <submittedName>
        <fullName evidence="5">Uncharacterized protein</fullName>
    </submittedName>
</protein>
<keyword evidence="6" id="KW-1185">Reference proteome</keyword>
<gene>
    <name evidence="5" type="ORF">FPQ13_04120</name>
</gene>
<evidence type="ECO:0000256" key="2">
    <source>
        <dbReference type="SAM" id="MobiDB-lite"/>
    </source>
</evidence>
<evidence type="ECO:0000313" key="5">
    <source>
        <dbReference type="EMBL" id="TSJ66449.1"/>
    </source>
</evidence>
<dbReference type="EMBL" id="VMHE01000004">
    <property type="protein sequence ID" value="TSJ66449.1"/>
    <property type="molecule type" value="Genomic_DNA"/>
</dbReference>
<dbReference type="InterPro" id="IPR058660">
    <property type="entry name" value="WHD_DnaB"/>
</dbReference>
<organism evidence="5 6">
    <name type="scientific">Allobacillus salarius</name>
    <dbReference type="NCBI Taxonomy" id="1955272"/>
    <lineage>
        <taxon>Bacteria</taxon>
        <taxon>Bacillati</taxon>
        <taxon>Bacillota</taxon>
        <taxon>Bacilli</taxon>
        <taxon>Bacillales</taxon>
        <taxon>Bacillaceae</taxon>
        <taxon>Allobacillus</taxon>
    </lineage>
</organism>
<feature type="region of interest" description="Disordered" evidence="2">
    <location>
        <begin position="269"/>
        <end position="299"/>
    </location>
</feature>
<comment type="caution">
    <text evidence="5">The sequence shown here is derived from an EMBL/GenBank/DDBJ whole genome shotgun (WGS) entry which is preliminary data.</text>
</comment>
<dbReference type="Gene3D" id="1.10.10.630">
    <property type="entry name" value="DnaD domain-like"/>
    <property type="match status" value="1"/>
</dbReference>
<dbReference type="SUPFAM" id="SSF158499">
    <property type="entry name" value="DnaD domain-like"/>
    <property type="match status" value="1"/>
</dbReference>
<dbReference type="Pfam" id="PF07261">
    <property type="entry name" value="DnaB_2"/>
    <property type="match status" value="1"/>
</dbReference>
<dbReference type="InterPro" id="IPR034829">
    <property type="entry name" value="DnaD-like_sf"/>
</dbReference>
<evidence type="ECO:0000313" key="6">
    <source>
        <dbReference type="Proteomes" id="UP000316425"/>
    </source>
</evidence>
<dbReference type="RefSeq" id="WP_144088056.1">
    <property type="nucleotide sequence ID" value="NZ_VMHE01000004.1"/>
</dbReference>
<accession>A0A556PQ04</accession>
<comment type="similarity">
    <text evidence="1">Belongs to the DnaB/DnaD family.</text>
</comment>
<evidence type="ECO:0000256" key="1">
    <source>
        <dbReference type="ARBA" id="ARBA00093462"/>
    </source>
</evidence>
<feature type="domain" description="Replicative helicase loading/DNA remodeling protein DnaB N-terminal winged helix" evidence="4">
    <location>
        <begin position="11"/>
        <end position="231"/>
    </location>
</feature>
<dbReference type="AlphaFoldDB" id="A0A556PQ04"/>
<feature type="domain" description="DnaB/C C-terminal" evidence="3">
    <location>
        <begin position="324"/>
        <end position="387"/>
    </location>
</feature>
<evidence type="ECO:0000259" key="3">
    <source>
        <dbReference type="Pfam" id="PF07261"/>
    </source>
</evidence>
<dbReference type="Pfam" id="PF25888">
    <property type="entry name" value="WHD_DnaB"/>
    <property type="match status" value="1"/>
</dbReference>